<proteinExistence type="predicted"/>
<protein>
    <recommendedName>
        <fullName evidence="1">PiggyBac transposable element-derived protein domain-containing protein</fullName>
    </recommendedName>
</protein>
<dbReference type="Proteomes" id="UP000251314">
    <property type="component" value="Unassembled WGS sequence"/>
</dbReference>
<dbReference type="PANTHER" id="PTHR46599">
    <property type="entry name" value="PIGGYBAC TRANSPOSABLE ELEMENT-DERIVED PROTEIN 4"/>
    <property type="match status" value="1"/>
</dbReference>
<dbReference type="InterPro" id="IPR029526">
    <property type="entry name" value="PGBD"/>
</dbReference>
<dbReference type="STRING" id="29920.A0A329R669"/>
<accession>A0A329R669</accession>
<reference evidence="2 3" key="1">
    <citation type="submission" date="2018-01" db="EMBL/GenBank/DDBJ databases">
        <title>Draft genome of the strawberry crown rot pathogen Phytophthora cactorum.</title>
        <authorList>
            <person name="Armitage A.D."/>
            <person name="Lysoe E."/>
            <person name="Nellist C.F."/>
            <person name="Harrison R.J."/>
            <person name="Brurberg M.B."/>
        </authorList>
    </citation>
    <scope>NUCLEOTIDE SEQUENCE [LARGE SCALE GENOMIC DNA]</scope>
    <source>
        <strain evidence="2 3">10300</strain>
    </source>
</reference>
<evidence type="ECO:0000313" key="3">
    <source>
        <dbReference type="Proteomes" id="UP000251314"/>
    </source>
</evidence>
<keyword evidence="3" id="KW-1185">Reference proteome</keyword>
<dbReference type="VEuPathDB" id="FungiDB:PC110_g23685"/>
<evidence type="ECO:0000313" key="2">
    <source>
        <dbReference type="EMBL" id="RAW19873.1"/>
    </source>
</evidence>
<name>A0A329R669_9STRA</name>
<dbReference type="PANTHER" id="PTHR46599:SF3">
    <property type="entry name" value="PIGGYBAC TRANSPOSABLE ELEMENT-DERIVED PROTEIN 4"/>
    <property type="match status" value="1"/>
</dbReference>
<comment type="caution">
    <text evidence="2">The sequence shown here is derived from an EMBL/GenBank/DDBJ whole genome shotgun (WGS) entry which is preliminary data.</text>
</comment>
<gene>
    <name evidence="2" type="ORF">PC110_g23685</name>
</gene>
<sequence>MLNPMTRRFSRHWAMTDDGAIPAGNFGKLTVRNRCTPILRDLHFVNNESTRARDKLWNLRPVVNVLQSRFLSRWSLPSKVSFDEGVLPATSRHNTTRMFIPDKPRRYGTKMFMVCDSTTAYYHRFEV</sequence>
<feature type="non-terminal residue" evidence="2">
    <location>
        <position position="127"/>
    </location>
</feature>
<feature type="domain" description="PiggyBac transposable element-derived protein" evidence="1">
    <location>
        <begin position="28"/>
        <end position="127"/>
    </location>
</feature>
<organism evidence="2 3">
    <name type="scientific">Phytophthora cactorum</name>
    <dbReference type="NCBI Taxonomy" id="29920"/>
    <lineage>
        <taxon>Eukaryota</taxon>
        <taxon>Sar</taxon>
        <taxon>Stramenopiles</taxon>
        <taxon>Oomycota</taxon>
        <taxon>Peronosporomycetes</taxon>
        <taxon>Peronosporales</taxon>
        <taxon>Peronosporaceae</taxon>
        <taxon>Phytophthora</taxon>
    </lineage>
</organism>
<dbReference type="AlphaFoldDB" id="A0A329R669"/>
<dbReference type="Pfam" id="PF13843">
    <property type="entry name" value="DDE_Tnp_1_7"/>
    <property type="match status" value="1"/>
</dbReference>
<dbReference type="OrthoDB" id="122438at2759"/>
<dbReference type="EMBL" id="MJFZ01003968">
    <property type="protein sequence ID" value="RAW19873.1"/>
    <property type="molecule type" value="Genomic_DNA"/>
</dbReference>
<evidence type="ECO:0000259" key="1">
    <source>
        <dbReference type="Pfam" id="PF13843"/>
    </source>
</evidence>